<feature type="compositionally biased region" description="Polar residues" evidence="1">
    <location>
        <begin position="353"/>
        <end position="377"/>
    </location>
</feature>
<evidence type="ECO:0000256" key="1">
    <source>
        <dbReference type="SAM" id="MobiDB-lite"/>
    </source>
</evidence>
<name>A0A9K3GI57_9EUKA</name>
<protein>
    <submittedName>
        <fullName evidence="2">Uncharacterized protein</fullName>
    </submittedName>
</protein>
<feature type="region of interest" description="Disordered" evidence="1">
    <location>
        <begin position="48"/>
        <end position="75"/>
    </location>
</feature>
<accession>A0A9K3GI57</accession>
<comment type="caution">
    <text evidence="2">The sequence shown here is derived from an EMBL/GenBank/DDBJ whole genome shotgun (WGS) entry which is preliminary data.</text>
</comment>
<feature type="region of interest" description="Disordered" evidence="1">
    <location>
        <begin position="115"/>
        <end position="300"/>
    </location>
</feature>
<feature type="compositionally biased region" description="Basic and acidic residues" evidence="1">
    <location>
        <begin position="262"/>
        <end position="278"/>
    </location>
</feature>
<organism evidence="2 3">
    <name type="scientific">Kipferlia bialata</name>
    <dbReference type="NCBI Taxonomy" id="797122"/>
    <lineage>
        <taxon>Eukaryota</taxon>
        <taxon>Metamonada</taxon>
        <taxon>Carpediemonas-like organisms</taxon>
        <taxon>Kipferlia</taxon>
    </lineage>
</organism>
<evidence type="ECO:0000313" key="3">
    <source>
        <dbReference type="Proteomes" id="UP000265618"/>
    </source>
</evidence>
<dbReference type="EMBL" id="BDIP01001639">
    <property type="protein sequence ID" value="GIQ84824.1"/>
    <property type="molecule type" value="Genomic_DNA"/>
</dbReference>
<reference evidence="2 3" key="1">
    <citation type="journal article" date="2018" name="PLoS ONE">
        <title>The draft genome of Kipferlia bialata reveals reductive genome evolution in fornicate parasites.</title>
        <authorList>
            <person name="Tanifuji G."/>
            <person name="Takabayashi S."/>
            <person name="Kume K."/>
            <person name="Takagi M."/>
            <person name="Nakayama T."/>
            <person name="Kamikawa R."/>
            <person name="Inagaki Y."/>
            <person name="Hashimoto T."/>
        </authorList>
    </citation>
    <scope>NUCLEOTIDE SEQUENCE [LARGE SCALE GENOMIC DNA]</scope>
    <source>
        <strain evidence="2">NY0173</strain>
    </source>
</reference>
<proteinExistence type="predicted"/>
<gene>
    <name evidence="2" type="ORF">KIPB_006394</name>
</gene>
<feature type="region of interest" description="Disordered" evidence="1">
    <location>
        <begin position="347"/>
        <end position="377"/>
    </location>
</feature>
<feature type="compositionally biased region" description="Low complexity" evidence="1">
    <location>
        <begin position="48"/>
        <end position="61"/>
    </location>
</feature>
<evidence type="ECO:0000313" key="2">
    <source>
        <dbReference type="EMBL" id="GIQ84824.1"/>
    </source>
</evidence>
<feature type="compositionally biased region" description="Acidic residues" evidence="1">
    <location>
        <begin position="115"/>
        <end position="126"/>
    </location>
</feature>
<feature type="region of interest" description="Disordered" evidence="1">
    <location>
        <begin position="1"/>
        <end position="35"/>
    </location>
</feature>
<dbReference type="AlphaFoldDB" id="A0A9K3GI57"/>
<dbReference type="Proteomes" id="UP000265618">
    <property type="component" value="Unassembled WGS sequence"/>
</dbReference>
<feature type="compositionally biased region" description="Basic and acidic residues" evidence="1">
    <location>
        <begin position="233"/>
        <end position="249"/>
    </location>
</feature>
<sequence length="427" mass="45776">MARLAGAPKIEPVTTLPPCVQTPPSAGVNTLGGGTPVAEGYIVSQSSQQALQESLSQSAASGTSLDHDSVSGMSLGERQVSMEVLQLEREREVDEAQLQSSLPLDISMLEDVDTVDVEDEREEEDALNLRERGARRSRGTRGNRGVAPAAQSGIIHVYGKAPPSAHSYRPDALPHNSPSPVLSPQPPQGSGVRQAAKSQNQSHSLPGPRMSSLFPETFASQTLGDTDMSLNGDIERERDTDVREARSHSDGYTYQHSMPVHPQREREREREGEKETRPRSLSSSFTCLPPSAIQPLSAPSRPKRLVVRTTKPLAATSSVPVFTPPAQSSQSLTSTVIVGWERSLTSPVGKLSQKGTSPSSLPNRVPTASTSPLSPTQCSLSVRRKGVHVRRHSLLSGIGKRSHSQDNLLDLVVPMADSDTPQVGSLV</sequence>
<keyword evidence="3" id="KW-1185">Reference proteome</keyword>